<evidence type="ECO:0000256" key="3">
    <source>
        <dbReference type="ARBA" id="ARBA00023136"/>
    </source>
</evidence>
<evidence type="ECO:0000256" key="1">
    <source>
        <dbReference type="ARBA" id="ARBA00004141"/>
    </source>
</evidence>
<dbReference type="AlphaFoldDB" id="A0A4S4BYF4"/>
<dbReference type="PANTHER" id="PTHR22550">
    <property type="entry name" value="SPORE GERMINATION PROTEIN"/>
    <property type="match status" value="1"/>
</dbReference>
<dbReference type="EMBL" id="SSNT01000008">
    <property type="protein sequence ID" value="THF79760.1"/>
    <property type="molecule type" value="Genomic_DNA"/>
</dbReference>
<name>A0A4S4BYF4_9BACI</name>
<evidence type="ECO:0000256" key="4">
    <source>
        <dbReference type="PIRNR" id="PIRNR005690"/>
    </source>
</evidence>
<protein>
    <submittedName>
        <fullName evidence="5">Spore germination protein</fullName>
    </submittedName>
</protein>
<evidence type="ECO:0000313" key="6">
    <source>
        <dbReference type="Proteomes" id="UP000310334"/>
    </source>
</evidence>
<dbReference type="Proteomes" id="UP000310334">
    <property type="component" value="Unassembled WGS sequence"/>
</dbReference>
<dbReference type="InterPro" id="IPR050768">
    <property type="entry name" value="UPF0353/GerABKA_families"/>
</dbReference>
<dbReference type="Pfam" id="PF03323">
    <property type="entry name" value="GerA"/>
    <property type="match status" value="1"/>
</dbReference>
<dbReference type="RefSeq" id="WP_136354209.1">
    <property type="nucleotide sequence ID" value="NZ_SSNT01000008.1"/>
</dbReference>
<organism evidence="5 6">
    <name type="scientific">Metabacillus sediminilitoris</name>
    <dbReference type="NCBI Taxonomy" id="2567941"/>
    <lineage>
        <taxon>Bacteria</taxon>
        <taxon>Bacillati</taxon>
        <taxon>Bacillota</taxon>
        <taxon>Bacilli</taxon>
        <taxon>Bacillales</taxon>
        <taxon>Bacillaceae</taxon>
        <taxon>Metabacillus</taxon>
    </lineage>
</organism>
<evidence type="ECO:0000313" key="5">
    <source>
        <dbReference type="EMBL" id="THF79760.1"/>
    </source>
</evidence>
<accession>A0A4S4BYF4</accession>
<gene>
    <name evidence="5" type="ORF">E6W99_12195</name>
</gene>
<sequence>MTVPFLRELLNKKKLKNQSEPKSISVIFQQASKSSDFHQFSPIENQDKILISYYKTMVDAEKINRLLLPAIQKNVEIIKHLNDIKNIIPFDDINVTSNTSDLEKRLMKGYVIIQLKELDNNYLTVNVENGNLGYRQNNDTENEFSVVGPKIGFVENIDINIHLLRKQIAIPDLVFEEITMGSMSKTKVVIAYLDGITNPQHIQTVSQRLKNIDFDVIFDSSQIDQMISDNSNTPFPIFLSTERIDRATYAVINGQVAILTNGSPYVVTGPSTLMDFFISPEDYYLPWVVGSFFRIIRFIGVIFSIFATPLYVAVLTYHYEIIPGDLLGPLISSRANVPFPPVLEVIFLEITIELLREAGARLPTKIGQTLGIVGGIVIGQAAVEAALTSNILLIIVALSALASFTTPIFKMSNTVRLLRFPFIVVSAFWGGFGIVIGFIFLLGHLLRLKSLGTPYLVPLYPFRIKNFRDSFIRSSYQYTTTRSKFLKPLSLRRYTPHQDKEDINNE</sequence>
<dbReference type="PIRSF" id="PIRSF005690">
    <property type="entry name" value="GerBA"/>
    <property type="match status" value="1"/>
</dbReference>
<proteinExistence type="inferred from homology"/>
<comment type="caution">
    <text evidence="5">The sequence shown here is derived from an EMBL/GenBank/DDBJ whole genome shotgun (WGS) entry which is preliminary data.</text>
</comment>
<dbReference type="GO" id="GO:0005886">
    <property type="term" value="C:plasma membrane"/>
    <property type="evidence" value="ECO:0007669"/>
    <property type="project" value="UniProtKB-SubCell"/>
</dbReference>
<dbReference type="InterPro" id="IPR004995">
    <property type="entry name" value="Spore_Ger"/>
</dbReference>
<dbReference type="OrthoDB" id="9772630at2"/>
<keyword evidence="3 4" id="KW-0472">Membrane</keyword>
<dbReference type="PANTHER" id="PTHR22550:SF5">
    <property type="entry name" value="LEUCINE ZIPPER PROTEIN 4"/>
    <property type="match status" value="1"/>
</dbReference>
<reference evidence="5 6" key="1">
    <citation type="submission" date="2019-04" db="EMBL/GenBank/DDBJ databases">
        <title>Bacillus sediminilitoris sp. nov., isolated from a tidal flat sediment on the East China Sea.</title>
        <authorList>
            <person name="Wei Y."/>
            <person name="Mao H."/>
            <person name="Fang J."/>
        </authorList>
    </citation>
    <scope>NUCLEOTIDE SEQUENCE [LARGE SCALE GENOMIC DNA]</scope>
    <source>
        <strain evidence="5 6">DSL-17</strain>
    </source>
</reference>
<dbReference type="GO" id="GO:0009847">
    <property type="term" value="P:spore germination"/>
    <property type="evidence" value="ECO:0007669"/>
    <property type="project" value="UniProtKB-UniRule"/>
</dbReference>
<evidence type="ECO:0000256" key="2">
    <source>
        <dbReference type="ARBA" id="ARBA00005278"/>
    </source>
</evidence>
<keyword evidence="6" id="KW-1185">Reference proteome</keyword>
<comment type="similarity">
    <text evidence="2 4">Belongs to the GerABKA family.</text>
</comment>
<comment type="subcellular location">
    <subcellularLocation>
        <location evidence="4">Cell membrane</location>
    </subcellularLocation>
    <subcellularLocation>
        <location evidence="1">Membrane</location>
        <topology evidence="1">Multi-pass membrane protein</topology>
    </subcellularLocation>
</comment>